<feature type="transmembrane region" description="Helical" evidence="6">
    <location>
        <begin position="170"/>
        <end position="190"/>
    </location>
</feature>
<dbReference type="SUPFAM" id="SSF103473">
    <property type="entry name" value="MFS general substrate transporter"/>
    <property type="match status" value="1"/>
</dbReference>
<evidence type="ECO:0000256" key="6">
    <source>
        <dbReference type="SAM" id="Phobius"/>
    </source>
</evidence>
<gene>
    <name evidence="8" type="ORF">J2T57_003422</name>
</gene>
<keyword evidence="9" id="KW-1185">Reference proteome</keyword>
<feature type="transmembrane region" description="Helical" evidence="6">
    <location>
        <begin position="104"/>
        <end position="127"/>
    </location>
</feature>
<keyword evidence="4 6" id="KW-1133">Transmembrane helix</keyword>
<protein>
    <submittedName>
        <fullName evidence="8">MFS family permease</fullName>
    </submittedName>
</protein>
<evidence type="ECO:0000256" key="4">
    <source>
        <dbReference type="ARBA" id="ARBA00022989"/>
    </source>
</evidence>
<organism evidence="8 9">
    <name type="scientific">Natronocella acetinitrilica</name>
    <dbReference type="NCBI Taxonomy" id="414046"/>
    <lineage>
        <taxon>Bacteria</taxon>
        <taxon>Pseudomonadati</taxon>
        <taxon>Pseudomonadota</taxon>
        <taxon>Gammaproteobacteria</taxon>
        <taxon>Chromatiales</taxon>
        <taxon>Ectothiorhodospiraceae</taxon>
        <taxon>Natronocella</taxon>
    </lineage>
</organism>
<dbReference type="PANTHER" id="PTHR43124">
    <property type="entry name" value="PURINE EFFLUX PUMP PBUE"/>
    <property type="match status" value="1"/>
</dbReference>
<accession>A0AAE3KDG5</accession>
<dbReference type="GO" id="GO:0022857">
    <property type="term" value="F:transmembrane transporter activity"/>
    <property type="evidence" value="ECO:0007669"/>
    <property type="project" value="InterPro"/>
</dbReference>
<evidence type="ECO:0000256" key="5">
    <source>
        <dbReference type="ARBA" id="ARBA00023136"/>
    </source>
</evidence>
<evidence type="ECO:0000256" key="3">
    <source>
        <dbReference type="ARBA" id="ARBA00022692"/>
    </source>
</evidence>
<evidence type="ECO:0000256" key="1">
    <source>
        <dbReference type="ARBA" id="ARBA00004651"/>
    </source>
</evidence>
<dbReference type="Proteomes" id="UP001205843">
    <property type="component" value="Unassembled WGS sequence"/>
</dbReference>
<name>A0AAE3KDG5_9GAMM</name>
<dbReference type="InterPro" id="IPR020846">
    <property type="entry name" value="MFS_dom"/>
</dbReference>
<dbReference type="EMBL" id="JALJXV010000008">
    <property type="protein sequence ID" value="MCP1676263.1"/>
    <property type="molecule type" value="Genomic_DNA"/>
</dbReference>
<feature type="transmembrane region" description="Helical" evidence="6">
    <location>
        <begin position="80"/>
        <end position="98"/>
    </location>
</feature>
<feature type="transmembrane region" description="Helical" evidence="6">
    <location>
        <begin position="139"/>
        <end position="158"/>
    </location>
</feature>
<dbReference type="InterPro" id="IPR036259">
    <property type="entry name" value="MFS_trans_sf"/>
</dbReference>
<feature type="transmembrane region" description="Helical" evidence="6">
    <location>
        <begin position="305"/>
        <end position="327"/>
    </location>
</feature>
<keyword evidence="3 6" id="KW-0812">Transmembrane</keyword>
<dbReference type="PROSITE" id="PS50850">
    <property type="entry name" value="MFS"/>
    <property type="match status" value="1"/>
</dbReference>
<feature type="transmembrane region" description="Helical" evidence="6">
    <location>
        <begin position="364"/>
        <end position="389"/>
    </location>
</feature>
<evidence type="ECO:0000313" key="9">
    <source>
        <dbReference type="Proteomes" id="UP001205843"/>
    </source>
</evidence>
<dbReference type="Pfam" id="PF07690">
    <property type="entry name" value="MFS_1"/>
    <property type="match status" value="1"/>
</dbReference>
<evidence type="ECO:0000256" key="2">
    <source>
        <dbReference type="ARBA" id="ARBA00022475"/>
    </source>
</evidence>
<feature type="transmembrane region" description="Helical" evidence="6">
    <location>
        <begin position="52"/>
        <end position="73"/>
    </location>
</feature>
<proteinExistence type="predicted"/>
<feature type="transmembrane region" description="Helical" evidence="6">
    <location>
        <begin position="339"/>
        <end position="358"/>
    </location>
</feature>
<feature type="transmembrane region" description="Helical" evidence="6">
    <location>
        <begin position="244"/>
        <end position="267"/>
    </location>
</feature>
<keyword evidence="2" id="KW-1003">Cell membrane</keyword>
<dbReference type="GO" id="GO:0005886">
    <property type="term" value="C:plasma membrane"/>
    <property type="evidence" value="ECO:0007669"/>
    <property type="project" value="UniProtKB-SubCell"/>
</dbReference>
<reference evidence="8" key="1">
    <citation type="submission" date="2022-03" db="EMBL/GenBank/DDBJ databases">
        <title>Genomic Encyclopedia of Type Strains, Phase III (KMG-III): the genomes of soil and plant-associated and newly described type strains.</title>
        <authorList>
            <person name="Whitman W."/>
        </authorList>
    </citation>
    <scope>NUCLEOTIDE SEQUENCE</scope>
    <source>
        <strain evidence="8">ANL 6-2</strain>
    </source>
</reference>
<dbReference type="PROSITE" id="PS00216">
    <property type="entry name" value="SUGAR_TRANSPORT_1"/>
    <property type="match status" value="1"/>
</dbReference>
<dbReference type="InterPro" id="IPR011701">
    <property type="entry name" value="MFS"/>
</dbReference>
<dbReference type="Gene3D" id="1.20.1250.20">
    <property type="entry name" value="MFS general substrate transporter like domains"/>
    <property type="match status" value="1"/>
</dbReference>
<feature type="transmembrane region" description="Helical" evidence="6">
    <location>
        <begin position="211"/>
        <end position="232"/>
    </location>
</feature>
<comment type="caution">
    <text evidence="8">The sequence shown here is derived from an EMBL/GenBank/DDBJ whole genome shotgun (WGS) entry which is preliminary data.</text>
</comment>
<sequence length="406" mass="42229">MNQRINPESPLLLFALLAGSSLTVMSGAAVSPAMPAITAAFADEPMADFLTRLVLTMPALFIALCAPLGGLLVDRVGRKPVIVVALTLYGLSGTVGLYTDSLTVLLASRALLGVAVGGLMTACTTLIGDCYQGVRRSQVLGLQASSAAIGGVVFLLGGGLLTELSWRGPFTLYLAAFVLLPITLIALRQAPVYTPAQRAEAAARGDQQRPAMASLIGLYACMLLGMGLFYVVPLQLPYRLHELGYMSGALAGAALSVNTVCAAILSFSYRQLYLRFPEWQLLAASFFAIAGGLGLIGAAEGLPLILTGLSFVGAALGLLIPTVNQWLLRIAPLSMRGRIISGSTAGLFLGQFLSPFLSQPLVGLTGLAGAFLAFSALALVVAVLVTVLARRGRPHDPRTDATRGAS</sequence>
<dbReference type="RefSeq" id="WP_253481676.1">
    <property type="nucleotide sequence ID" value="NZ_JALJXV010000008.1"/>
</dbReference>
<dbReference type="PANTHER" id="PTHR43124:SF3">
    <property type="entry name" value="CHLORAMPHENICOL EFFLUX PUMP RV0191"/>
    <property type="match status" value="1"/>
</dbReference>
<dbReference type="AlphaFoldDB" id="A0AAE3KDG5"/>
<feature type="transmembrane region" description="Helical" evidence="6">
    <location>
        <begin position="279"/>
        <end position="299"/>
    </location>
</feature>
<dbReference type="CDD" id="cd17473">
    <property type="entry name" value="MFS_arabinose_efflux_permease_like"/>
    <property type="match status" value="1"/>
</dbReference>
<keyword evidence="5 6" id="KW-0472">Membrane</keyword>
<dbReference type="InterPro" id="IPR050189">
    <property type="entry name" value="MFS_Efflux_Transporters"/>
</dbReference>
<evidence type="ECO:0000259" key="7">
    <source>
        <dbReference type="PROSITE" id="PS50850"/>
    </source>
</evidence>
<comment type="subcellular location">
    <subcellularLocation>
        <location evidence="1">Cell membrane</location>
        <topology evidence="1">Multi-pass membrane protein</topology>
    </subcellularLocation>
</comment>
<dbReference type="InterPro" id="IPR005829">
    <property type="entry name" value="Sugar_transporter_CS"/>
</dbReference>
<evidence type="ECO:0000313" key="8">
    <source>
        <dbReference type="EMBL" id="MCP1676263.1"/>
    </source>
</evidence>
<feature type="domain" description="Major facilitator superfamily (MFS) profile" evidence="7">
    <location>
        <begin position="12"/>
        <end position="393"/>
    </location>
</feature>